<dbReference type="Proteomes" id="UP000063308">
    <property type="component" value="Chromosome"/>
</dbReference>
<reference evidence="1 2" key="1">
    <citation type="submission" date="2014-11" db="EMBL/GenBank/DDBJ databases">
        <title>Symbiosis island explosion on the genome of extra-slow-growing strains of soybean bradyrhizobia with massive insertion sequences.</title>
        <authorList>
            <person name="Iida T."/>
            <person name="Minamisawa K."/>
        </authorList>
    </citation>
    <scope>NUCLEOTIDE SEQUENCE [LARGE SCALE GENOMIC DNA]</scope>
    <source>
        <strain evidence="1 2">NK6</strain>
    </source>
</reference>
<name>A0A0E4BV19_9BRAD</name>
<proteinExistence type="predicted"/>
<evidence type="ECO:0000313" key="2">
    <source>
        <dbReference type="Proteomes" id="UP000063308"/>
    </source>
</evidence>
<accession>A0A0E4BV19</accession>
<protein>
    <submittedName>
        <fullName evidence="1">Uncharacterized protein</fullName>
    </submittedName>
</protein>
<evidence type="ECO:0000313" key="1">
    <source>
        <dbReference type="EMBL" id="BAR61677.1"/>
    </source>
</evidence>
<sequence>MLGVLRVLGRTFRHRHSRAGRMSPYGLIAAAIWAGHG</sequence>
<dbReference type="EMBL" id="AP014685">
    <property type="protein sequence ID" value="BAR61677.1"/>
    <property type="molecule type" value="Genomic_DNA"/>
</dbReference>
<gene>
    <name evidence="1" type="ORF">NK6_8528</name>
</gene>
<dbReference type="AlphaFoldDB" id="A0A0E4BV19"/>
<organism evidence="1 2">
    <name type="scientific">Bradyrhizobium diazoefficiens</name>
    <dbReference type="NCBI Taxonomy" id="1355477"/>
    <lineage>
        <taxon>Bacteria</taxon>
        <taxon>Pseudomonadati</taxon>
        <taxon>Pseudomonadota</taxon>
        <taxon>Alphaproteobacteria</taxon>
        <taxon>Hyphomicrobiales</taxon>
        <taxon>Nitrobacteraceae</taxon>
        <taxon>Bradyrhizobium</taxon>
    </lineage>
</organism>